<dbReference type="AlphaFoldDB" id="A0A9P6LF26"/>
<name>A0A9P6LF26_9PEZI</name>
<gene>
    <name evidence="1" type="ORF">CkaCkLH20_08844</name>
</gene>
<reference evidence="1" key="2">
    <citation type="submission" date="2020-11" db="EMBL/GenBank/DDBJ databases">
        <title>Whole genome sequencing of Colletotrichum sp.</title>
        <authorList>
            <person name="Li H."/>
        </authorList>
    </citation>
    <scope>NUCLEOTIDE SEQUENCE</scope>
    <source>
        <strain evidence="1">CkLH20</strain>
    </source>
</reference>
<keyword evidence="2" id="KW-1185">Reference proteome</keyword>
<evidence type="ECO:0000313" key="1">
    <source>
        <dbReference type="EMBL" id="KAF9873734.1"/>
    </source>
</evidence>
<comment type="caution">
    <text evidence="1">The sequence shown here is derived from an EMBL/GenBank/DDBJ whole genome shotgun (WGS) entry which is preliminary data.</text>
</comment>
<sequence>MEPFTYPVDEAIMRRILEAVSKLRNMYQQPGQTYDDFIMAYDALETELSVRLPELYRVCDVLIRLLPELRWQVVSHGIPSTREDLDAAARRADGLAEDFGFMRSMAS</sequence>
<dbReference type="GeneID" id="62164633"/>
<proteinExistence type="predicted"/>
<accession>A0A9P6LF26</accession>
<evidence type="ECO:0000313" key="2">
    <source>
        <dbReference type="Proteomes" id="UP000781932"/>
    </source>
</evidence>
<dbReference type="OrthoDB" id="4803286at2759"/>
<reference evidence="1" key="1">
    <citation type="submission" date="2020-03" db="EMBL/GenBank/DDBJ databases">
        <authorList>
            <person name="He L."/>
        </authorList>
    </citation>
    <scope>NUCLEOTIDE SEQUENCE</scope>
    <source>
        <strain evidence="1">CkLH20</strain>
    </source>
</reference>
<organism evidence="1 2">
    <name type="scientific">Colletotrichum karsti</name>
    <dbReference type="NCBI Taxonomy" id="1095194"/>
    <lineage>
        <taxon>Eukaryota</taxon>
        <taxon>Fungi</taxon>
        <taxon>Dikarya</taxon>
        <taxon>Ascomycota</taxon>
        <taxon>Pezizomycotina</taxon>
        <taxon>Sordariomycetes</taxon>
        <taxon>Hypocreomycetidae</taxon>
        <taxon>Glomerellales</taxon>
        <taxon>Glomerellaceae</taxon>
        <taxon>Colletotrichum</taxon>
        <taxon>Colletotrichum boninense species complex</taxon>
    </lineage>
</organism>
<dbReference type="RefSeq" id="XP_038743195.1">
    <property type="nucleotide sequence ID" value="XM_038891559.1"/>
</dbReference>
<dbReference type="EMBL" id="JAATWM020000030">
    <property type="protein sequence ID" value="KAF9873734.1"/>
    <property type="molecule type" value="Genomic_DNA"/>
</dbReference>
<protein>
    <submittedName>
        <fullName evidence="1">Uncharacterized protein</fullName>
    </submittedName>
</protein>
<dbReference type="Proteomes" id="UP000781932">
    <property type="component" value="Unassembled WGS sequence"/>
</dbReference>